<evidence type="ECO:0000313" key="1">
    <source>
        <dbReference type="EMBL" id="KAK3080876.1"/>
    </source>
</evidence>
<organism evidence="1 2">
    <name type="scientific">Coniosporium uncinatum</name>
    <dbReference type="NCBI Taxonomy" id="93489"/>
    <lineage>
        <taxon>Eukaryota</taxon>
        <taxon>Fungi</taxon>
        <taxon>Dikarya</taxon>
        <taxon>Ascomycota</taxon>
        <taxon>Pezizomycotina</taxon>
        <taxon>Dothideomycetes</taxon>
        <taxon>Dothideomycetes incertae sedis</taxon>
        <taxon>Coniosporium</taxon>
    </lineage>
</organism>
<accession>A0ACC3DVP1</accession>
<proteinExistence type="predicted"/>
<dbReference type="Proteomes" id="UP001186974">
    <property type="component" value="Unassembled WGS sequence"/>
</dbReference>
<keyword evidence="2" id="KW-1185">Reference proteome</keyword>
<evidence type="ECO:0000313" key="2">
    <source>
        <dbReference type="Proteomes" id="UP001186974"/>
    </source>
</evidence>
<dbReference type="EMBL" id="JAWDJW010000367">
    <property type="protein sequence ID" value="KAK3080876.1"/>
    <property type="molecule type" value="Genomic_DNA"/>
</dbReference>
<sequence length="307" mass="33846">FQQRFGIESVAEFFNSTEGVFALLNVSKGDFLTNAVGHHGALIRSRTHNLYVPVSIDHDTGAILRGPKTGLATRSPYATGGEILVRVQEGGPSFAGYWNNDAATSSKFERDVFVKGDLYYRTGDALRRDADGRWYFLDRLGDTYRWKSENVATAEVAEVMGSFPGVTEAIVYGVLVPGHDGRAGMATLILSDAIDQKQLPTFMKGLMKHCRAKLPRYAIPVFVRVARGQGYVMHNNKTDKKPLKREAFDLDMVYGEGKGAEEAFAEGKDLVLWWPRGLGAGEDEWTIFGRSDWEGVKGGGKEVGVKL</sequence>
<feature type="non-terminal residue" evidence="1">
    <location>
        <position position="1"/>
    </location>
</feature>
<reference evidence="1" key="1">
    <citation type="submission" date="2024-09" db="EMBL/GenBank/DDBJ databases">
        <title>Black Yeasts Isolated from many extreme environments.</title>
        <authorList>
            <person name="Coleine C."/>
            <person name="Stajich J.E."/>
            <person name="Selbmann L."/>
        </authorList>
    </citation>
    <scope>NUCLEOTIDE SEQUENCE</scope>
    <source>
        <strain evidence="1">CCFEE 5737</strain>
    </source>
</reference>
<protein>
    <submittedName>
        <fullName evidence="1">Uncharacterized protein</fullName>
    </submittedName>
</protein>
<comment type="caution">
    <text evidence="1">The sequence shown here is derived from an EMBL/GenBank/DDBJ whole genome shotgun (WGS) entry which is preliminary data.</text>
</comment>
<name>A0ACC3DVP1_9PEZI</name>
<gene>
    <name evidence="1" type="ORF">LTS18_012320</name>
</gene>